<gene>
    <name evidence="1" type="ORF">A3Q29_17375</name>
</gene>
<dbReference type="GO" id="GO:0003677">
    <property type="term" value="F:DNA binding"/>
    <property type="evidence" value="ECO:0007669"/>
    <property type="project" value="InterPro"/>
</dbReference>
<dbReference type="Proteomes" id="UP000179588">
    <property type="component" value="Unassembled WGS sequence"/>
</dbReference>
<comment type="caution">
    <text evidence="1">The sequence shown here is derived from an EMBL/GenBank/DDBJ whole genome shotgun (WGS) entry which is preliminary data.</text>
</comment>
<reference evidence="1 2" key="1">
    <citation type="submission" date="2016-03" db="EMBL/GenBank/DDBJ databases">
        <title>Genome sequence of Providencia stuartii strain, isolated from the salivary glands of larval Lucilia sericata.</title>
        <authorList>
            <person name="Yuan Y."/>
            <person name="Zhang Y."/>
            <person name="Fu S."/>
            <person name="Crippen T.L."/>
            <person name="Visi D."/>
            <person name="Benbow M.E."/>
            <person name="Allen M."/>
            <person name="Tomberlin J.K."/>
            <person name="Sze S.-H."/>
            <person name="Tarone A.M."/>
        </authorList>
    </citation>
    <scope>NUCLEOTIDE SEQUENCE [LARGE SCALE GENOMIC DNA]</scope>
    <source>
        <strain evidence="1 2">Crippen</strain>
    </source>
</reference>
<dbReference type="InterPro" id="IPR010982">
    <property type="entry name" value="Lambda_DNA-bd_dom_sf"/>
</dbReference>
<dbReference type="RefSeq" id="WP_070927215.1">
    <property type="nucleotide sequence ID" value="NZ_CANMXG010000009.1"/>
</dbReference>
<dbReference type="EMBL" id="LVIE01000124">
    <property type="protein sequence ID" value="OHT24434.1"/>
    <property type="molecule type" value="Genomic_DNA"/>
</dbReference>
<dbReference type="PROSITE" id="PS50943">
    <property type="entry name" value="HTH_CROC1"/>
    <property type="match status" value="1"/>
</dbReference>
<dbReference type="CDD" id="cd00093">
    <property type="entry name" value="HTH_XRE"/>
    <property type="match status" value="1"/>
</dbReference>
<dbReference type="InterPro" id="IPR001387">
    <property type="entry name" value="Cro/C1-type_HTH"/>
</dbReference>
<dbReference type="AlphaFoldDB" id="A0A1S1HQ48"/>
<dbReference type="GeneID" id="92277628"/>
<dbReference type="Gene3D" id="1.10.260.40">
    <property type="entry name" value="lambda repressor-like DNA-binding domains"/>
    <property type="match status" value="1"/>
</dbReference>
<dbReference type="Pfam" id="PF01381">
    <property type="entry name" value="HTH_3"/>
    <property type="match status" value="1"/>
</dbReference>
<dbReference type="SUPFAM" id="SSF47413">
    <property type="entry name" value="lambda repressor-like DNA-binding domains"/>
    <property type="match status" value="1"/>
</dbReference>
<dbReference type="SMART" id="SM00530">
    <property type="entry name" value="HTH_XRE"/>
    <property type="match status" value="1"/>
</dbReference>
<protein>
    <submittedName>
        <fullName evidence="1">Uncharacterized protein</fullName>
    </submittedName>
</protein>
<keyword evidence="2" id="KW-1185">Reference proteome</keyword>
<organism evidence="1 2">
    <name type="scientific">Providencia stuartii</name>
    <dbReference type="NCBI Taxonomy" id="588"/>
    <lineage>
        <taxon>Bacteria</taxon>
        <taxon>Pseudomonadati</taxon>
        <taxon>Pseudomonadota</taxon>
        <taxon>Gammaproteobacteria</taxon>
        <taxon>Enterobacterales</taxon>
        <taxon>Morganellaceae</taxon>
        <taxon>Providencia</taxon>
    </lineage>
</organism>
<proteinExistence type="predicted"/>
<evidence type="ECO:0000313" key="2">
    <source>
        <dbReference type="Proteomes" id="UP000179588"/>
    </source>
</evidence>
<name>A0A1S1HQ48_PROST</name>
<evidence type="ECO:0000313" key="1">
    <source>
        <dbReference type="EMBL" id="OHT24434.1"/>
    </source>
</evidence>
<accession>A0A1S1HQ48</accession>
<sequence length="92" mass="10939">MSTNRYNENNINYLIGCFIRKARRARGMSGKEFSQKLNISHQQLSRYERGLTSFTLCKLILFLRALEKNINDLLTEIHWNENKDILLNVDYQ</sequence>